<reference evidence="1 2" key="1">
    <citation type="journal article" date="2016" name="PLoS ONE">
        <title>Sequence Assembly of Yarrowia lipolytica Strain W29/CLIB89 Shows Transposable Element Diversity.</title>
        <authorList>
            <person name="Magnan C."/>
            <person name="Yu J."/>
            <person name="Chang I."/>
            <person name="Jahn E."/>
            <person name="Kanomata Y."/>
            <person name="Wu J."/>
            <person name="Zeller M."/>
            <person name="Oakes M."/>
            <person name="Baldi P."/>
            <person name="Sandmeyer S."/>
        </authorList>
    </citation>
    <scope>NUCLEOTIDE SEQUENCE [LARGE SCALE GENOMIC DNA]</scope>
    <source>
        <strain evidence="2">CLIB89(W29)</strain>
    </source>
</reference>
<dbReference type="Proteomes" id="UP000182444">
    <property type="component" value="Chromosome 1F"/>
</dbReference>
<dbReference type="VEuPathDB" id="FungiDB:YALI1_F39818g"/>
<accession>A0A1D8NQS0</accession>
<gene>
    <name evidence="1" type="ORF">YALI1_F39818g</name>
</gene>
<evidence type="ECO:0000313" key="1">
    <source>
        <dbReference type="EMBL" id="AOW07986.1"/>
    </source>
</evidence>
<protein>
    <submittedName>
        <fullName evidence="1">Uncharacterized protein</fullName>
    </submittedName>
</protein>
<dbReference type="AlphaFoldDB" id="A0A1D8NQS0"/>
<dbReference type="EMBL" id="CP017558">
    <property type="protein sequence ID" value="AOW07986.1"/>
    <property type="molecule type" value="Genomic_DNA"/>
</dbReference>
<evidence type="ECO:0000313" key="2">
    <source>
        <dbReference type="Proteomes" id="UP000182444"/>
    </source>
</evidence>
<name>A0A1D8NQS0_YARLL</name>
<proteinExistence type="predicted"/>
<sequence>MFHYSYIPSKPCYWRACQLVRRRFILFLSLSRSRGSESRLENQPYHINRLMSYPHSKFVFRRDSAFPSQPTGLYLLGQKTVPWPSWLRRRANKNSSFATRRSAVRSC</sequence>
<dbReference type="RefSeq" id="XP_068139621.1">
    <property type="nucleotide sequence ID" value="XM_068283520.1"/>
</dbReference>
<organism evidence="1 2">
    <name type="scientific">Yarrowia lipolytica</name>
    <name type="common">Candida lipolytica</name>
    <dbReference type="NCBI Taxonomy" id="4952"/>
    <lineage>
        <taxon>Eukaryota</taxon>
        <taxon>Fungi</taxon>
        <taxon>Dikarya</taxon>
        <taxon>Ascomycota</taxon>
        <taxon>Saccharomycotina</taxon>
        <taxon>Dipodascomycetes</taxon>
        <taxon>Dipodascales</taxon>
        <taxon>Dipodascales incertae sedis</taxon>
        <taxon>Yarrowia</taxon>
    </lineage>
</organism>
<dbReference type="GeneID" id="94584095"/>